<keyword evidence="2" id="KW-1185">Reference proteome</keyword>
<protein>
    <submittedName>
        <fullName evidence="1">Uncharacterized protein</fullName>
    </submittedName>
</protein>
<organism evidence="1 2">
    <name type="scientific">Dallia pectoralis</name>
    <name type="common">Alaska blackfish</name>
    <dbReference type="NCBI Taxonomy" id="75939"/>
    <lineage>
        <taxon>Eukaryota</taxon>
        <taxon>Metazoa</taxon>
        <taxon>Chordata</taxon>
        <taxon>Craniata</taxon>
        <taxon>Vertebrata</taxon>
        <taxon>Euteleostomi</taxon>
        <taxon>Actinopterygii</taxon>
        <taxon>Neopterygii</taxon>
        <taxon>Teleostei</taxon>
        <taxon>Protacanthopterygii</taxon>
        <taxon>Esociformes</taxon>
        <taxon>Umbridae</taxon>
        <taxon>Dallia</taxon>
    </lineage>
</organism>
<reference evidence="1" key="1">
    <citation type="submission" date="2021-05" db="EMBL/GenBank/DDBJ databases">
        <authorList>
            <person name="Pan Q."/>
            <person name="Jouanno E."/>
            <person name="Zahm M."/>
            <person name="Klopp C."/>
            <person name="Cabau C."/>
            <person name="Louis A."/>
            <person name="Berthelot C."/>
            <person name="Parey E."/>
            <person name="Roest Crollius H."/>
            <person name="Montfort J."/>
            <person name="Robinson-Rechavi M."/>
            <person name="Bouchez O."/>
            <person name="Lampietro C."/>
            <person name="Lopez Roques C."/>
            <person name="Donnadieu C."/>
            <person name="Postlethwait J."/>
            <person name="Bobe J."/>
            <person name="Dillon D."/>
            <person name="Chandos A."/>
            <person name="von Hippel F."/>
            <person name="Guiguen Y."/>
        </authorList>
    </citation>
    <scope>NUCLEOTIDE SEQUENCE</scope>
    <source>
        <strain evidence="1">YG-Jan2019</strain>
    </source>
</reference>
<gene>
    <name evidence="1" type="ORF">DPEC_G00017450</name>
</gene>
<sequence length="129" mass="14336">MVIGPPVCSQAQFLSSVVDGRDVRPSLPSGGWLKTRQKWQANSPRSSNAAPPFPESIDPIRGSSRQTEDEYRDLLPLKMRRTECVETAAAGGRGWRAAKSSVLPGVLPRELLEPVRQLRWLALLLSYLR</sequence>
<evidence type="ECO:0000313" key="2">
    <source>
        <dbReference type="Proteomes" id="UP001157502"/>
    </source>
</evidence>
<accession>A0ACC2HFG4</accession>
<dbReference type="Proteomes" id="UP001157502">
    <property type="component" value="Chromosome 2"/>
</dbReference>
<comment type="caution">
    <text evidence="1">The sequence shown here is derived from an EMBL/GenBank/DDBJ whole genome shotgun (WGS) entry which is preliminary data.</text>
</comment>
<evidence type="ECO:0000313" key="1">
    <source>
        <dbReference type="EMBL" id="KAJ8014613.1"/>
    </source>
</evidence>
<dbReference type="EMBL" id="CM055729">
    <property type="protein sequence ID" value="KAJ8014613.1"/>
    <property type="molecule type" value="Genomic_DNA"/>
</dbReference>
<proteinExistence type="predicted"/>
<name>A0ACC2HFG4_DALPE</name>